<evidence type="ECO:0000256" key="9">
    <source>
        <dbReference type="PIRSR" id="PIRSR606285-1"/>
    </source>
</evidence>
<dbReference type="Pfam" id="PF00899">
    <property type="entry name" value="ThiF"/>
    <property type="match status" value="1"/>
</dbReference>
<dbReference type="GO" id="GO:0032446">
    <property type="term" value="P:protein modification by small protein conjugation"/>
    <property type="evidence" value="ECO:0007669"/>
    <property type="project" value="TreeGrafter"/>
</dbReference>
<dbReference type="PANTHER" id="PTHR10953">
    <property type="entry name" value="UBIQUITIN-ACTIVATING ENZYME E1"/>
    <property type="match status" value="1"/>
</dbReference>
<dbReference type="Pfam" id="PF16420">
    <property type="entry name" value="ATG7_N"/>
    <property type="match status" value="1"/>
</dbReference>
<comment type="function">
    <text evidence="10">E1-like activating enzyme involved in the 2 ubiquitin-like systems required for autophagy.</text>
</comment>
<evidence type="ECO:0000259" key="11">
    <source>
        <dbReference type="Pfam" id="PF00899"/>
    </source>
</evidence>
<feature type="domain" description="Ubiquitin-like modifier-activating enzyme Atg7 N-terminal" evidence="12">
    <location>
        <begin position="10"/>
        <end position="308"/>
    </location>
</feature>
<evidence type="ECO:0000256" key="5">
    <source>
        <dbReference type="ARBA" id="ARBA00022490"/>
    </source>
</evidence>
<dbReference type="GO" id="GO:0019779">
    <property type="term" value="F:Atg8 activating enzyme activity"/>
    <property type="evidence" value="ECO:0007669"/>
    <property type="project" value="TreeGrafter"/>
</dbReference>
<dbReference type="Proteomes" id="UP000075884">
    <property type="component" value="Unassembled WGS sequence"/>
</dbReference>
<dbReference type="Gene3D" id="3.40.50.720">
    <property type="entry name" value="NAD(P)-binding Rossmann-like Domain"/>
    <property type="match status" value="1"/>
</dbReference>
<accession>A0A182NVL8</accession>
<dbReference type="InterPro" id="IPR000594">
    <property type="entry name" value="ThiF_NAD_FAD-bd"/>
</dbReference>
<keyword evidence="14" id="KW-1185">Reference proteome</keyword>
<dbReference type="InterPro" id="IPR032197">
    <property type="entry name" value="Atg7_N"/>
</dbReference>
<dbReference type="FunFam" id="3.40.50.720:FF:000395">
    <property type="entry name" value="ubiquitin-like modifier-activating enzyme ATG7"/>
    <property type="match status" value="1"/>
</dbReference>
<evidence type="ECO:0000256" key="3">
    <source>
        <dbReference type="ARBA" id="ARBA00017647"/>
    </source>
</evidence>
<keyword evidence="7 10" id="KW-0653">Protein transport</keyword>
<reference evidence="13" key="2">
    <citation type="submission" date="2020-05" db="UniProtKB">
        <authorList>
            <consortium name="EnsemblMetazoa"/>
        </authorList>
    </citation>
    <scope>IDENTIFICATION</scope>
    <source>
        <strain evidence="13">WRAIR2</strain>
    </source>
</reference>
<dbReference type="GO" id="GO:0034727">
    <property type="term" value="P:piecemeal microautophagy of the nucleus"/>
    <property type="evidence" value="ECO:0007669"/>
    <property type="project" value="TreeGrafter"/>
</dbReference>
<dbReference type="STRING" id="7168.A0A182NVL8"/>
<keyword evidence="8 10" id="KW-0072">Autophagy</keyword>
<keyword evidence="6 10" id="KW-0833">Ubl conjugation pathway</keyword>
<comment type="subcellular location">
    <subcellularLocation>
        <location evidence="10">Cytoplasm</location>
    </subcellularLocation>
    <subcellularLocation>
        <location evidence="10">Preautophagosomal structure</location>
    </subcellularLocation>
</comment>
<dbReference type="SUPFAM" id="SSF69572">
    <property type="entry name" value="Activating enzymes of the ubiquitin-like proteins"/>
    <property type="match status" value="1"/>
</dbReference>
<comment type="similarity">
    <text evidence="1 10">Belongs to the ATG7 family.</text>
</comment>
<protein>
    <recommendedName>
        <fullName evidence="3 10">Ubiquitin-like modifier-activating enzyme ATG7</fullName>
    </recommendedName>
    <alternativeName>
        <fullName evidence="10">Autophagy-related protein 7</fullName>
    </alternativeName>
</protein>
<dbReference type="Gene3D" id="3.40.140.70">
    <property type="entry name" value="Ubiquitin-like modifier-activating enzyme ATG7 N-terminal domain"/>
    <property type="match status" value="1"/>
</dbReference>
<dbReference type="GO" id="GO:0015031">
    <property type="term" value="P:protein transport"/>
    <property type="evidence" value="ECO:0007669"/>
    <property type="project" value="UniProtKB-UniRule"/>
</dbReference>
<evidence type="ECO:0000256" key="10">
    <source>
        <dbReference type="RuleBase" id="RU366022"/>
    </source>
</evidence>
<dbReference type="GO" id="GO:0000422">
    <property type="term" value="P:autophagy of mitochondrion"/>
    <property type="evidence" value="ECO:0007669"/>
    <property type="project" value="TreeGrafter"/>
</dbReference>
<dbReference type="VEuPathDB" id="VectorBase:ADIR011719"/>
<evidence type="ECO:0000256" key="7">
    <source>
        <dbReference type="ARBA" id="ARBA00022927"/>
    </source>
</evidence>
<dbReference type="InterPro" id="IPR042523">
    <property type="entry name" value="Atg7_N_2"/>
</dbReference>
<name>A0A182NVL8_9DIPT</name>
<feature type="domain" description="THIF-type NAD/FAD binding fold" evidence="11">
    <location>
        <begin position="324"/>
        <end position="579"/>
    </location>
</feature>
<evidence type="ECO:0000313" key="14">
    <source>
        <dbReference type="Proteomes" id="UP000075884"/>
    </source>
</evidence>
<keyword evidence="5 10" id="KW-0963">Cytoplasm</keyword>
<dbReference type="InterPro" id="IPR042522">
    <property type="entry name" value="Atg7_N_1"/>
</dbReference>
<comment type="subunit">
    <text evidence="2 10">Homodimer.</text>
</comment>
<dbReference type="Gene3D" id="3.40.140.100">
    <property type="entry name" value="Ubiquitin-like modifier-activating enzyme ATG7 C-terminal domain"/>
    <property type="match status" value="1"/>
</dbReference>
<dbReference type="AlphaFoldDB" id="A0A182NVL8"/>
<dbReference type="NCBIfam" id="TIGR01381">
    <property type="entry name" value="E1_like_apg7"/>
    <property type="match status" value="1"/>
</dbReference>
<evidence type="ECO:0000256" key="1">
    <source>
        <dbReference type="ARBA" id="ARBA00010931"/>
    </source>
</evidence>
<reference evidence="14" key="1">
    <citation type="submission" date="2013-03" db="EMBL/GenBank/DDBJ databases">
        <title>The Genome Sequence of Anopheles dirus WRAIR2.</title>
        <authorList>
            <consortium name="The Broad Institute Genomics Platform"/>
            <person name="Neafsey D.E."/>
            <person name="Walton C."/>
            <person name="Walker B."/>
            <person name="Young S.K."/>
            <person name="Zeng Q."/>
            <person name="Gargeya S."/>
            <person name="Fitzgerald M."/>
            <person name="Haas B."/>
            <person name="Abouelleil A."/>
            <person name="Allen A.W."/>
            <person name="Alvarado L."/>
            <person name="Arachchi H.M."/>
            <person name="Berlin A.M."/>
            <person name="Chapman S.B."/>
            <person name="Gainer-Dewar J."/>
            <person name="Goldberg J."/>
            <person name="Griggs A."/>
            <person name="Gujja S."/>
            <person name="Hansen M."/>
            <person name="Howarth C."/>
            <person name="Imamovic A."/>
            <person name="Ireland A."/>
            <person name="Larimer J."/>
            <person name="McCowan C."/>
            <person name="Murphy C."/>
            <person name="Pearson M."/>
            <person name="Poon T.W."/>
            <person name="Priest M."/>
            <person name="Roberts A."/>
            <person name="Saif S."/>
            <person name="Shea T."/>
            <person name="Sisk P."/>
            <person name="Sykes S."/>
            <person name="Wortman J."/>
            <person name="Nusbaum C."/>
            <person name="Birren B."/>
        </authorList>
    </citation>
    <scope>NUCLEOTIDE SEQUENCE [LARGE SCALE GENOMIC DNA]</scope>
    <source>
        <strain evidence="14">WRAIR2</strain>
    </source>
</reference>
<dbReference type="InterPro" id="IPR045886">
    <property type="entry name" value="ThiF/MoeB/HesA"/>
</dbReference>
<proteinExistence type="inferred from homology"/>
<dbReference type="GO" id="GO:0019778">
    <property type="term" value="F:Atg12 activating enzyme activity"/>
    <property type="evidence" value="ECO:0007669"/>
    <property type="project" value="TreeGrafter"/>
</dbReference>
<dbReference type="GO" id="GO:0000045">
    <property type="term" value="P:autophagosome assembly"/>
    <property type="evidence" value="ECO:0007669"/>
    <property type="project" value="TreeGrafter"/>
</dbReference>
<evidence type="ECO:0000256" key="2">
    <source>
        <dbReference type="ARBA" id="ARBA00011738"/>
    </source>
</evidence>
<keyword evidence="4 10" id="KW-0813">Transport</keyword>
<organism evidence="13 14">
    <name type="scientific">Anopheles dirus</name>
    <dbReference type="NCBI Taxonomy" id="7168"/>
    <lineage>
        <taxon>Eukaryota</taxon>
        <taxon>Metazoa</taxon>
        <taxon>Ecdysozoa</taxon>
        <taxon>Arthropoda</taxon>
        <taxon>Hexapoda</taxon>
        <taxon>Insecta</taxon>
        <taxon>Pterygota</taxon>
        <taxon>Neoptera</taxon>
        <taxon>Endopterygota</taxon>
        <taxon>Diptera</taxon>
        <taxon>Nematocera</taxon>
        <taxon>Culicoidea</taxon>
        <taxon>Culicidae</taxon>
        <taxon>Anophelinae</taxon>
        <taxon>Anopheles</taxon>
    </lineage>
</organism>
<feature type="active site" description="Glycyl thioester intermediate" evidence="9">
    <location>
        <position position="551"/>
    </location>
</feature>
<evidence type="ECO:0000256" key="6">
    <source>
        <dbReference type="ARBA" id="ARBA00022786"/>
    </source>
</evidence>
<sequence length="690" mass="77532">MSEISNSRLLKFLPFRSFIHNDFWHKYAEIKIDIDRLDEPGRSIVGTVALKQEKSTMVEVACTSFNTQHTDGSVPGFRCKGTLLNYNTMESFKQCEKKELLRTQAIKFYRDLLQLETIKNSADLIHFFLLSFSDLKTYKFYHWFAFPAPTELIYQYDDEQPMPMAVAEHLQYCLVEFLYQKQTPNEPFFIYHVNDGIKLLAEYIQHRNIDANFRVQNVADLYFCFYDPSGHSTETPLSWHVRHPALAAQGIKCIRITGATSQELQFSGMTICLPKHDTNVNNLVNWAGWEVDDNGKYLPRVTSLVQSMSPESLAESAINLNLKLMKWRLIPALDLGAINKTKCLLLGAGTLGCNVARSLMAWGITYITIVDCGRVSLSNPIRQSLYRYEDALHGGKPKATTASERLREINPAAKITGANLKIPMPGHPVSQGDGITEIRDILSKLTALVQEHDVIYLLTDSRESRWLPTMLGAFYGKLVINAALGFDSYLVMRHGYKIHNNLCSAETETNTIAPCPVGFRRINGSDLGCYFCNDIVAPGNSMKDRTLDQQCTVTRPAVSNMASALAVELMVSLIQHRNAPAYYRTPKSDPMCQEQEPDGLLGIIPHSVRGNIGTLQTMITATERYTNCVACSASVLNRYACDKDDFIISIINGKESLEAVAGLNKMMSSMYDEHDVKVSLDFESDCSDDS</sequence>
<dbReference type="GO" id="GO:0000407">
    <property type="term" value="C:phagophore assembly site"/>
    <property type="evidence" value="ECO:0007669"/>
    <property type="project" value="UniProtKB-SubCell"/>
</dbReference>
<evidence type="ECO:0000313" key="13">
    <source>
        <dbReference type="EnsemblMetazoa" id="ADIR011719-PA"/>
    </source>
</evidence>
<evidence type="ECO:0000256" key="4">
    <source>
        <dbReference type="ARBA" id="ARBA00022448"/>
    </source>
</evidence>
<dbReference type="EnsemblMetazoa" id="ADIR011719-RA">
    <property type="protein sequence ID" value="ADIR011719-PA"/>
    <property type="gene ID" value="ADIR011719"/>
</dbReference>
<dbReference type="InterPro" id="IPR006285">
    <property type="entry name" value="Atg7"/>
</dbReference>
<evidence type="ECO:0000256" key="8">
    <source>
        <dbReference type="ARBA" id="ARBA00023006"/>
    </source>
</evidence>
<dbReference type="PANTHER" id="PTHR10953:SF3">
    <property type="entry name" value="UBIQUITIN-LIKE MODIFIER-ACTIVATING ENZYME ATG7"/>
    <property type="match status" value="1"/>
</dbReference>
<dbReference type="InterPro" id="IPR035985">
    <property type="entry name" value="Ubiquitin-activating_enz"/>
</dbReference>
<dbReference type="GO" id="GO:0006995">
    <property type="term" value="P:cellular response to nitrogen starvation"/>
    <property type="evidence" value="ECO:0007669"/>
    <property type="project" value="TreeGrafter"/>
</dbReference>
<evidence type="ECO:0000259" key="12">
    <source>
        <dbReference type="Pfam" id="PF16420"/>
    </source>
</evidence>